<protein>
    <recommendedName>
        <fullName evidence="4">Lipoprotein</fullName>
    </recommendedName>
</protein>
<dbReference type="Gene3D" id="2.120.10.30">
    <property type="entry name" value="TolB, C-terminal domain"/>
    <property type="match status" value="2"/>
</dbReference>
<dbReference type="PROSITE" id="PS51257">
    <property type="entry name" value="PROKAR_LIPOPROTEIN"/>
    <property type="match status" value="1"/>
</dbReference>
<sequence>MNFKTIAAMVLTLALCAGAGCNGKKQDSQAVSGTVDTTVAAQSARLATIAEQDAPVAQQGITAQHTAPSPGQAPEFTVFFSSLGKGEAYLTSGPEGACVVHNGARGKVYQGVGGVALSRDGRRIAYGAVSGGQWRMVDNGAEGETFNEVGDPVFSPDGRHLAYEALTGKHWHVVVDGRISDGVVQYYQKPVFSADGSKILLIENTEQDGLFRLVVSDLGLVQQSRKEMRMLGTVVSKNLTQIATVQQDGAKYRVLRFSFAAPDQVSRGADYDAISDLSFSPDGASLAYLARRGTTRLLVLDGKEEPLPDGGIMAAPAVRPDRKGAGVILATNAGYLLHEGFAGKSRHKLYADAGDLTYSSNGDHAYVAVTGNEMRLVVNDKEGPLFDRVVSPVFSPDGRFVVYRARKEGKRFVVVADLQGRTVRRHPSYEMVFETTFTSDGKSVAYGVKSGRELWWKVEPLDSHDKGFGQD</sequence>
<dbReference type="Proteomes" id="UP000568888">
    <property type="component" value="Unassembled WGS sequence"/>
</dbReference>
<reference evidence="3" key="1">
    <citation type="submission" date="2020-06" db="EMBL/GenBank/DDBJ databases">
        <title>Draft genomic sequecing of Geomonas sp. Red736.</title>
        <authorList>
            <person name="Itoh H."/>
            <person name="Xu Z.X."/>
            <person name="Ushijima N."/>
            <person name="Masuda Y."/>
            <person name="Shiratori Y."/>
            <person name="Senoo K."/>
        </authorList>
    </citation>
    <scope>NUCLEOTIDE SEQUENCE [LARGE SCALE GENOMIC DNA]</scope>
    <source>
        <strain evidence="3">Red736</strain>
    </source>
</reference>
<dbReference type="RefSeq" id="WP_183350759.1">
    <property type="nucleotide sequence ID" value="NZ_BLXY01000016.1"/>
</dbReference>
<dbReference type="SUPFAM" id="SSF82171">
    <property type="entry name" value="DPP6 N-terminal domain-like"/>
    <property type="match status" value="1"/>
</dbReference>
<gene>
    <name evidence="2" type="ORF">GMPD_40140</name>
</gene>
<feature type="chain" id="PRO_5027683286" description="Lipoprotein" evidence="1">
    <location>
        <begin position="20"/>
        <end position="471"/>
    </location>
</feature>
<accession>A0A6V8N0U6</accession>
<feature type="signal peptide" evidence="1">
    <location>
        <begin position="1"/>
        <end position="19"/>
    </location>
</feature>
<keyword evidence="1" id="KW-0732">Signal</keyword>
<evidence type="ECO:0008006" key="4">
    <source>
        <dbReference type="Google" id="ProtNLM"/>
    </source>
</evidence>
<evidence type="ECO:0000313" key="3">
    <source>
        <dbReference type="Proteomes" id="UP000568888"/>
    </source>
</evidence>
<dbReference type="InterPro" id="IPR011659">
    <property type="entry name" value="WD40"/>
</dbReference>
<name>A0A6V8N0U6_9BACT</name>
<evidence type="ECO:0000313" key="2">
    <source>
        <dbReference type="EMBL" id="GFO66095.1"/>
    </source>
</evidence>
<dbReference type="AlphaFoldDB" id="A0A6V8N0U6"/>
<evidence type="ECO:0000256" key="1">
    <source>
        <dbReference type="SAM" id="SignalP"/>
    </source>
</evidence>
<dbReference type="EMBL" id="BLXY01000016">
    <property type="protein sequence ID" value="GFO66095.1"/>
    <property type="molecule type" value="Genomic_DNA"/>
</dbReference>
<proteinExistence type="predicted"/>
<organism evidence="2 3">
    <name type="scientific">Geomonas paludis</name>
    <dbReference type="NCBI Taxonomy" id="2740185"/>
    <lineage>
        <taxon>Bacteria</taxon>
        <taxon>Pseudomonadati</taxon>
        <taxon>Thermodesulfobacteriota</taxon>
        <taxon>Desulfuromonadia</taxon>
        <taxon>Geobacterales</taxon>
        <taxon>Geobacteraceae</taxon>
        <taxon>Geomonas</taxon>
    </lineage>
</organism>
<comment type="caution">
    <text evidence="2">The sequence shown here is derived from an EMBL/GenBank/DDBJ whole genome shotgun (WGS) entry which is preliminary data.</text>
</comment>
<dbReference type="Pfam" id="PF07676">
    <property type="entry name" value="PD40"/>
    <property type="match status" value="2"/>
</dbReference>
<dbReference type="InterPro" id="IPR011042">
    <property type="entry name" value="6-blade_b-propeller_TolB-like"/>
</dbReference>